<keyword evidence="8" id="KW-0274">FAD</keyword>
<feature type="domain" description="FAD-dependent oxidoreductase 2 FAD-binding" evidence="14">
    <location>
        <begin position="37"/>
        <end position="461"/>
    </location>
</feature>
<dbReference type="Gene3D" id="3.90.700.10">
    <property type="entry name" value="Succinate dehydrogenase/fumarate reductase flavoprotein, catalytic domain"/>
    <property type="match status" value="1"/>
</dbReference>
<dbReference type="InterPro" id="IPR015939">
    <property type="entry name" value="Fum_Rdtase/Succ_DH_flav-like_C"/>
</dbReference>
<dbReference type="EMBL" id="ABQC02000002">
    <property type="protein sequence ID" value="EDY97426.1"/>
    <property type="molecule type" value="Genomic_DNA"/>
</dbReference>
<feature type="active site" description="Proton acceptor" evidence="13">
    <location>
        <position position="339"/>
    </location>
</feature>
<evidence type="ECO:0000313" key="16">
    <source>
        <dbReference type="EMBL" id="EDY97426.1"/>
    </source>
</evidence>
<evidence type="ECO:0000256" key="3">
    <source>
        <dbReference type="ARBA" id="ARBA00008040"/>
    </source>
</evidence>
<evidence type="ECO:0000256" key="13">
    <source>
        <dbReference type="PIRSR" id="PIRSR630664-50"/>
    </source>
</evidence>
<dbReference type="Gene3D" id="3.50.50.60">
    <property type="entry name" value="FAD/NAD(P)-binding domain"/>
    <property type="match status" value="1"/>
</dbReference>
<evidence type="ECO:0000256" key="7">
    <source>
        <dbReference type="ARBA" id="ARBA00022630"/>
    </source>
</evidence>
<evidence type="ECO:0000259" key="15">
    <source>
        <dbReference type="Pfam" id="PF02910"/>
    </source>
</evidence>
<evidence type="ECO:0000256" key="2">
    <source>
        <dbReference type="ARBA" id="ARBA00004413"/>
    </source>
</evidence>
<accession>B5CU80</accession>
<gene>
    <name evidence="16" type="primary">sdhA</name>
    <name evidence="16" type="ORF">BACPLE_00216</name>
</gene>
<dbReference type="InterPro" id="IPR037099">
    <property type="entry name" value="Fum_R/Succ_DH_flav-like_C_sf"/>
</dbReference>
<comment type="similarity">
    <text evidence="3">Belongs to the FAD-dependent oxidoreductase 2 family. FRD/SDH subfamily.</text>
</comment>
<dbReference type="NCBIfam" id="NF005749">
    <property type="entry name" value="PRK07573.1"/>
    <property type="match status" value="1"/>
</dbReference>
<reference evidence="16 17" key="2">
    <citation type="submission" date="2008-08" db="EMBL/GenBank/DDBJ databases">
        <authorList>
            <person name="Fulton L."/>
            <person name="Clifton S."/>
            <person name="Fulton B."/>
            <person name="Xu J."/>
            <person name="Minx P."/>
            <person name="Pepin K.H."/>
            <person name="Johnson M."/>
            <person name="Thiruvilangam P."/>
            <person name="Bhonagiri V."/>
            <person name="Nash W.E."/>
            <person name="Mardis E.R."/>
            <person name="Wilson R.K."/>
        </authorList>
    </citation>
    <scope>NUCLEOTIDE SEQUENCE [LARGE SCALE GENOMIC DNA]</scope>
    <source>
        <strain evidence="17">DSM 17135 / JCM 12973 / M2</strain>
    </source>
</reference>
<feature type="domain" description="Fumarate reductase/succinate dehydrogenase flavoprotein-like C-terminal" evidence="15">
    <location>
        <begin position="523"/>
        <end position="658"/>
    </location>
</feature>
<dbReference type="GO" id="GO:0050660">
    <property type="term" value="F:flavin adenine dinucleotide binding"/>
    <property type="evidence" value="ECO:0007669"/>
    <property type="project" value="TreeGrafter"/>
</dbReference>
<dbReference type="AlphaFoldDB" id="B5CU80"/>
<dbReference type="Proteomes" id="UP000003452">
    <property type="component" value="Unassembled WGS sequence"/>
</dbReference>
<keyword evidence="11" id="KW-0472">Membrane</keyword>
<evidence type="ECO:0000256" key="12">
    <source>
        <dbReference type="ARBA" id="ARBA00049220"/>
    </source>
</evidence>
<dbReference type="HOGENOM" id="CLU_014312_7_0_10"/>
<dbReference type="GO" id="GO:0009055">
    <property type="term" value="F:electron transfer activity"/>
    <property type="evidence" value="ECO:0007669"/>
    <property type="project" value="TreeGrafter"/>
</dbReference>
<dbReference type="eggNOG" id="COG1053">
    <property type="taxonomic scope" value="Bacteria"/>
</dbReference>
<dbReference type="PANTHER" id="PTHR11632">
    <property type="entry name" value="SUCCINATE DEHYDROGENASE 2 FLAVOPROTEIN SUBUNIT"/>
    <property type="match status" value="1"/>
</dbReference>
<dbReference type="Gene3D" id="1.20.58.100">
    <property type="entry name" value="Fumarate reductase/succinate dehydrogenase flavoprotein-like, C-terminal domain"/>
    <property type="match status" value="1"/>
</dbReference>
<dbReference type="FunFam" id="3.50.50.60:FF:000009">
    <property type="entry name" value="Succinate dehydrogenase flavoprotein subunit"/>
    <property type="match status" value="1"/>
</dbReference>
<evidence type="ECO:0000256" key="9">
    <source>
        <dbReference type="ARBA" id="ARBA00022982"/>
    </source>
</evidence>
<dbReference type="FunFam" id="3.90.700.10:FF:000006">
    <property type="entry name" value="Succinate dehydrogenase flavoprotein subunit"/>
    <property type="match status" value="1"/>
</dbReference>
<evidence type="ECO:0000256" key="11">
    <source>
        <dbReference type="ARBA" id="ARBA00023136"/>
    </source>
</evidence>
<comment type="caution">
    <text evidence="16">The sequence shown here is derived from an EMBL/GenBank/DDBJ whole genome shotgun (WGS) entry which is preliminary data.</text>
</comment>
<dbReference type="Pfam" id="PF02910">
    <property type="entry name" value="Succ_DH_flav_C"/>
    <property type="match status" value="1"/>
</dbReference>
<evidence type="ECO:0000256" key="10">
    <source>
        <dbReference type="ARBA" id="ARBA00023002"/>
    </source>
</evidence>
<dbReference type="NCBIfam" id="TIGR01811">
    <property type="entry name" value="sdhA_Bsu"/>
    <property type="match status" value="1"/>
</dbReference>
<reference evidence="16 17" key="1">
    <citation type="submission" date="2008-08" db="EMBL/GenBank/DDBJ databases">
        <title>Draft genome sequence of Bacteroides plebeius (DSM 17135).</title>
        <authorList>
            <person name="Sudarsanam P."/>
            <person name="Ley R."/>
            <person name="Guruge J."/>
            <person name="Turnbaugh P.J."/>
            <person name="Mahowald M."/>
            <person name="Liep D."/>
            <person name="Gordon J."/>
        </authorList>
    </citation>
    <scope>NUCLEOTIDE SEQUENCE [LARGE SCALE GENOMIC DNA]</scope>
    <source>
        <strain evidence="17">DSM 17135 / JCM 12973 / M2</strain>
    </source>
</reference>
<dbReference type="RefSeq" id="WP_007559481.1">
    <property type="nucleotide sequence ID" value="NZ_DS990122.1"/>
</dbReference>
<dbReference type="OrthoDB" id="9806724at2"/>
<protein>
    <recommendedName>
        <fullName evidence="4">succinate dehydrogenase</fullName>
        <ecNumber evidence="4">1.3.5.1</ecNumber>
    </recommendedName>
</protein>
<keyword evidence="9" id="KW-0249">Electron transport</keyword>
<dbReference type="GeneID" id="43184020"/>
<evidence type="ECO:0000313" key="17">
    <source>
        <dbReference type="Proteomes" id="UP000003452"/>
    </source>
</evidence>
<proteinExistence type="inferred from homology"/>
<dbReference type="PANTHER" id="PTHR11632:SF53">
    <property type="entry name" value="SUCCINATE DEHYDROGENASE FLAVOPROTEIN SUBUNIT"/>
    <property type="match status" value="1"/>
</dbReference>
<comment type="catalytic activity">
    <reaction evidence="12">
        <text>a quinone + succinate = fumarate + a quinol</text>
        <dbReference type="Rhea" id="RHEA:40523"/>
        <dbReference type="ChEBI" id="CHEBI:24646"/>
        <dbReference type="ChEBI" id="CHEBI:29806"/>
        <dbReference type="ChEBI" id="CHEBI:30031"/>
        <dbReference type="ChEBI" id="CHEBI:132124"/>
        <dbReference type="EC" id="1.3.5.1"/>
    </reaction>
</comment>
<dbReference type="PRINTS" id="PR00368">
    <property type="entry name" value="FADPNR"/>
</dbReference>
<keyword evidence="6" id="KW-1003">Cell membrane</keyword>
<dbReference type="InterPro" id="IPR027477">
    <property type="entry name" value="Succ_DH/fumarate_Rdtase_cat_sf"/>
</dbReference>
<evidence type="ECO:0000256" key="8">
    <source>
        <dbReference type="ARBA" id="ARBA00022827"/>
    </source>
</evidence>
<dbReference type="GO" id="GO:0008177">
    <property type="term" value="F:succinate dehydrogenase (quinone) activity"/>
    <property type="evidence" value="ECO:0007669"/>
    <property type="project" value="UniProtKB-EC"/>
</dbReference>
<dbReference type="InterPro" id="IPR036188">
    <property type="entry name" value="FAD/NAD-bd_sf"/>
</dbReference>
<dbReference type="GO" id="GO:0009061">
    <property type="term" value="P:anaerobic respiration"/>
    <property type="evidence" value="ECO:0007669"/>
    <property type="project" value="TreeGrafter"/>
</dbReference>
<evidence type="ECO:0000256" key="1">
    <source>
        <dbReference type="ARBA" id="ARBA00001974"/>
    </source>
</evidence>
<dbReference type="FunFam" id="1.20.58.100:FF:000003">
    <property type="entry name" value="Succinate dehydrogenase flavoprotein subunit"/>
    <property type="match status" value="1"/>
</dbReference>
<keyword evidence="5" id="KW-0813">Transport</keyword>
<comment type="subcellular location">
    <subcellularLocation>
        <location evidence="2">Cell membrane</location>
        <topology evidence="2">Peripheral membrane protein</topology>
        <orientation evidence="2">Cytoplasmic side</orientation>
    </subcellularLocation>
</comment>
<dbReference type="InterPro" id="IPR011280">
    <property type="entry name" value="Succ_DH/Fum_Rdt_flav_su"/>
</dbReference>
<organism evidence="16 17">
    <name type="scientific">Phocaeicola plebeius (strain DSM 17135 / JCM 12973 / CCUG 54634 / M2)</name>
    <name type="common">Bacteroides plebeius</name>
    <dbReference type="NCBI Taxonomy" id="484018"/>
    <lineage>
        <taxon>Bacteria</taxon>
        <taxon>Pseudomonadati</taxon>
        <taxon>Bacteroidota</taxon>
        <taxon>Bacteroidia</taxon>
        <taxon>Bacteroidales</taxon>
        <taxon>Bacteroidaceae</taxon>
        <taxon>Phocaeicola</taxon>
    </lineage>
</organism>
<dbReference type="SUPFAM" id="SSF51905">
    <property type="entry name" value="FAD/NAD(P)-binding domain"/>
    <property type="match status" value="1"/>
</dbReference>
<evidence type="ECO:0000256" key="6">
    <source>
        <dbReference type="ARBA" id="ARBA00022475"/>
    </source>
</evidence>
<keyword evidence="10 16" id="KW-0560">Oxidoreductase</keyword>
<evidence type="ECO:0000256" key="4">
    <source>
        <dbReference type="ARBA" id="ARBA00012792"/>
    </source>
</evidence>
<dbReference type="EC" id="1.3.5.1" evidence="4"/>
<dbReference type="GO" id="GO:0005886">
    <property type="term" value="C:plasma membrane"/>
    <property type="evidence" value="ECO:0007669"/>
    <property type="project" value="UniProtKB-SubCell"/>
</dbReference>
<comment type="cofactor">
    <cofactor evidence="1">
        <name>FAD</name>
        <dbReference type="ChEBI" id="CHEBI:57692"/>
    </cofactor>
</comment>
<dbReference type="Pfam" id="PF00890">
    <property type="entry name" value="FAD_binding_2"/>
    <property type="match status" value="1"/>
</dbReference>
<dbReference type="SUPFAM" id="SSF46977">
    <property type="entry name" value="Succinate dehydrogenase/fumarate reductase flavoprotein C-terminal domain"/>
    <property type="match status" value="1"/>
</dbReference>
<name>B5CU80_PHOPM</name>
<sequence>MTKILDSKIPEGPIAEKWTNYKAHQKLVNPANKRRLDIIVVGTGLAGASAAASLGEMGFRVFNFCIQDSPRRAHSIAAQGGINAAKNYQNDGDSVYRLFYDTVKGGDYRAREANVYRLAEVSNNIIDQCVAQGVPFAREYGGTLANRSFGGAQVSRTFYAKGQTGQQLLLGAYSALSRQVGAGTVKLYTRYEMLDVVLVDGRARGIIAKNLVTGKLERFAAHAVVIATGGYGNTYFLSTNAMACNVTAAMSCYRKGAMFANPAYVQIHPTCIPVHGDKQSKLTLMSESLRNDGRIWVPKKLEDAKALQAGTKKGSDIPEEDRDYYLERRYPAFGNLVPRDVASRAAKERCDHGFGVNNTGLAVFLDFSESIERLGLDVVRQRYGNLFDMYEEITDVNPGELAREINGVKYYNPMMIYPAIHYTMGGIWVDYELQTTIKGLFAIGECNFSDHGANRLGASALMQGLADGYFVLPYTIQNYLSDQITVPRFSTDLPEFAEAEKAVQAKIDHLMNIKGKKSVDSIHKELGRVMWEYVGMGRTAEGLKTGLAKLKDIRKEFETELFIPGAKEGMNIELDKAFRLDDFITMGQLIAYDALNREESCGGHFREEHQTEEGEAKRDDENFFYVACWEYQGSDDKAPVLYKEPLVYEAIKVQTRNYKS</sequence>
<dbReference type="InterPro" id="IPR003953">
    <property type="entry name" value="FAD-dep_OxRdtase_2_FAD-bd"/>
</dbReference>
<keyword evidence="7" id="KW-0285">Flavoprotein</keyword>
<dbReference type="SUPFAM" id="SSF56425">
    <property type="entry name" value="Succinate dehydrogenase/fumarate reductase flavoprotein, catalytic domain"/>
    <property type="match status" value="1"/>
</dbReference>
<evidence type="ECO:0000256" key="5">
    <source>
        <dbReference type="ARBA" id="ARBA00022448"/>
    </source>
</evidence>
<dbReference type="InterPro" id="IPR030664">
    <property type="entry name" value="SdhA/FrdA/AprA"/>
</dbReference>
<evidence type="ECO:0000259" key="14">
    <source>
        <dbReference type="Pfam" id="PF00890"/>
    </source>
</evidence>